<protein>
    <recommendedName>
        <fullName evidence="3">peptidylprolyl isomerase</fullName>
        <ecNumber evidence="3">5.2.1.8</ecNumber>
    </recommendedName>
</protein>
<dbReference type="InterPro" id="IPR000297">
    <property type="entry name" value="PPIase_PpiC"/>
</dbReference>
<keyword evidence="4" id="KW-0732">Signal</keyword>
<evidence type="ECO:0000259" key="7">
    <source>
        <dbReference type="Pfam" id="PF13145"/>
    </source>
</evidence>
<comment type="similarity">
    <text evidence="2">Belongs to the PpiC/parvulin rotamase family.</text>
</comment>
<dbReference type="Pfam" id="PF13145">
    <property type="entry name" value="Rotamase_2"/>
    <property type="match status" value="1"/>
</dbReference>
<dbReference type="PANTHER" id="PTHR47245:SF1">
    <property type="entry name" value="FOLDASE PROTEIN PRSA"/>
    <property type="match status" value="1"/>
</dbReference>
<dbReference type="InterPro" id="IPR014274">
    <property type="entry name" value="PPIase_EpsD"/>
</dbReference>
<feature type="domain" description="PpiC" evidence="7">
    <location>
        <begin position="149"/>
        <end position="262"/>
    </location>
</feature>
<dbReference type="EMBL" id="DNAA01000223">
    <property type="protein sequence ID" value="HBA09739.1"/>
    <property type="molecule type" value="Genomic_DNA"/>
</dbReference>
<dbReference type="SUPFAM" id="SSF109998">
    <property type="entry name" value="Triger factor/SurA peptide-binding domain-like"/>
    <property type="match status" value="1"/>
</dbReference>
<name>A0A351RCG8_9PROT</name>
<evidence type="ECO:0000256" key="3">
    <source>
        <dbReference type="ARBA" id="ARBA00013194"/>
    </source>
</evidence>
<evidence type="ECO:0000256" key="2">
    <source>
        <dbReference type="ARBA" id="ARBA00007656"/>
    </source>
</evidence>
<dbReference type="NCBIfam" id="TIGR02925">
    <property type="entry name" value="cis_trans_EpsD"/>
    <property type="match status" value="1"/>
</dbReference>
<organism evidence="8 9">
    <name type="scientific">Methylotenera mobilis</name>
    <dbReference type="NCBI Taxonomy" id="359408"/>
    <lineage>
        <taxon>Bacteria</taxon>
        <taxon>Pseudomonadati</taxon>
        <taxon>Pseudomonadota</taxon>
        <taxon>Betaproteobacteria</taxon>
        <taxon>Nitrosomonadales</taxon>
        <taxon>Methylophilaceae</taxon>
        <taxon>Methylotenera</taxon>
    </lineage>
</organism>
<dbReference type="InterPro" id="IPR050245">
    <property type="entry name" value="PrsA_foldase"/>
</dbReference>
<dbReference type="AlphaFoldDB" id="A0A351RCG8"/>
<evidence type="ECO:0000256" key="1">
    <source>
        <dbReference type="ARBA" id="ARBA00000971"/>
    </source>
</evidence>
<reference evidence="8 9" key="1">
    <citation type="journal article" date="2018" name="Nat. Biotechnol.">
        <title>A standardized bacterial taxonomy based on genome phylogeny substantially revises the tree of life.</title>
        <authorList>
            <person name="Parks D.H."/>
            <person name="Chuvochina M."/>
            <person name="Waite D.W."/>
            <person name="Rinke C."/>
            <person name="Skarshewski A."/>
            <person name="Chaumeil P.A."/>
            <person name="Hugenholtz P."/>
        </authorList>
    </citation>
    <scope>NUCLEOTIDE SEQUENCE [LARGE SCALE GENOMIC DNA]</scope>
    <source>
        <strain evidence="8">UBA9958</strain>
    </source>
</reference>
<keyword evidence="6 8" id="KW-0413">Isomerase</keyword>
<sequence>EVTKLKTVNITSYRMLNMRSHLTRTSSHHLIATLKKGTVLGVALLFISGCSDKSKPATQIIAKVNDDEITVHQLNNAMAKLPLTSADNLDSVRLDLVGKLVNEQLTVQQALLQKLDRSSDVMMQIEASRREILTKAYLKQLISGLPKPNAEDTKKFYDAHPELFAERRIYNLQQIIIASPHPPLAEIQKLTADKTMTDIVAALKQNNIVFSASAATRAAEQIPLTTLAVLPSLKDGEIRIIASPKSISIVKVEASQLAALSEASAMQRIPQYLMNERAKIAINDKINLLKNTSKITYMNEFSGASKQVSSLPAPATKATDTSKSVERGIAGIN</sequence>
<evidence type="ECO:0000256" key="4">
    <source>
        <dbReference type="ARBA" id="ARBA00022729"/>
    </source>
</evidence>
<dbReference type="InterPro" id="IPR027304">
    <property type="entry name" value="Trigger_fact/SurA_dom_sf"/>
</dbReference>
<dbReference type="Proteomes" id="UP000264313">
    <property type="component" value="Unassembled WGS sequence"/>
</dbReference>
<evidence type="ECO:0000256" key="6">
    <source>
        <dbReference type="ARBA" id="ARBA00023235"/>
    </source>
</evidence>
<keyword evidence="5" id="KW-0697">Rotamase</keyword>
<dbReference type="GO" id="GO:0003755">
    <property type="term" value="F:peptidyl-prolyl cis-trans isomerase activity"/>
    <property type="evidence" value="ECO:0007669"/>
    <property type="project" value="UniProtKB-KW"/>
</dbReference>
<dbReference type="EC" id="5.2.1.8" evidence="3"/>
<dbReference type="PANTHER" id="PTHR47245">
    <property type="entry name" value="PEPTIDYLPROLYL ISOMERASE"/>
    <property type="match status" value="1"/>
</dbReference>
<evidence type="ECO:0000313" key="8">
    <source>
        <dbReference type="EMBL" id="HBA09739.1"/>
    </source>
</evidence>
<feature type="non-terminal residue" evidence="8">
    <location>
        <position position="1"/>
    </location>
</feature>
<comment type="caution">
    <text evidence="8">The sequence shown here is derived from an EMBL/GenBank/DDBJ whole genome shotgun (WGS) entry which is preliminary data.</text>
</comment>
<comment type="catalytic activity">
    <reaction evidence="1">
        <text>[protein]-peptidylproline (omega=180) = [protein]-peptidylproline (omega=0)</text>
        <dbReference type="Rhea" id="RHEA:16237"/>
        <dbReference type="Rhea" id="RHEA-COMP:10747"/>
        <dbReference type="Rhea" id="RHEA-COMP:10748"/>
        <dbReference type="ChEBI" id="CHEBI:83833"/>
        <dbReference type="ChEBI" id="CHEBI:83834"/>
        <dbReference type="EC" id="5.2.1.8"/>
    </reaction>
</comment>
<evidence type="ECO:0000256" key="5">
    <source>
        <dbReference type="ARBA" id="ARBA00023110"/>
    </source>
</evidence>
<gene>
    <name evidence="8" type="primary">epsD</name>
    <name evidence="8" type="ORF">DCW48_09445</name>
</gene>
<evidence type="ECO:0000313" key="9">
    <source>
        <dbReference type="Proteomes" id="UP000264313"/>
    </source>
</evidence>
<proteinExistence type="inferred from homology"/>
<accession>A0A351RCG8</accession>